<dbReference type="PANTHER" id="PTHR30013">
    <property type="entry name" value="NIFE / NIFESE HYDROGENASE SMALL SUBUNIT FAMILY MEMBER"/>
    <property type="match status" value="1"/>
</dbReference>
<evidence type="ECO:0000256" key="5">
    <source>
        <dbReference type="ARBA" id="ARBA00022485"/>
    </source>
</evidence>
<feature type="binding site" evidence="11">
    <location>
        <position position="203"/>
    </location>
    <ligand>
        <name>[4Fe-4S] cluster</name>
        <dbReference type="ChEBI" id="CHEBI:49883"/>
        <label>1</label>
    </ligand>
</feature>
<protein>
    <submittedName>
        <fullName evidence="14">Periplasmic [NiFeSe] hydrogenase small subunit</fullName>
        <ecNumber evidence="14">1.12.99.6</ecNumber>
    </submittedName>
</protein>
<evidence type="ECO:0000313" key="14">
    <source>
        <dbReference type="EMBL" id="TWT84191.1"/>
    </source>
</evidence>
<feature type="binding site" evidence="11">
    <location>
        <position position="338"/>
    </location>
    <ligand>
        <name>[3Fe-4S] cluster</name>
        <dbReference type="ChEBI" id="CHEBI:21137"/>
    </ligand>
</feature>
<dbReference type="GO" id="GO:0046872">
    <property type="term" value="F:metal ion binding"/>
    <property type="evidence" value="ECO:0007669"/>
    <property type="project" value="UniProtKB-KW"/>
</dbReference>
<comment type="subunit">
    <text evidence="4">Heterodimer of a large and a small subunit.</text>
</comment>
<dbReference type="SUPFAM" id="SSF56770">
    <property type="entry name" value="HydA/Nqo6-like"/>
    <property type="match status" value="1"/>
</dbReference>
<dbReference type="InterPro" id="IPR006137">
    <property type="entry name" value="NADH_UbQ_OxRdtase-like_20kDa"/>
</dbReference>
<evidence type="ECO:0000256" key="4">
    <source>
        <dbReference type="ARBA" id="ARBA00011771"/>
    </source>
</evidence>
<feature type="binding site" evidence="11">
    <location>
        <position position="316"/>
    </location>
    <ligand>
        <name>[3Fe-4S] cluster</name>
        <dbReference type="ChEBI" id="CHEBI:21137"/>
    </ligand>
</feature>
<name>A0A5C5ZBE9_9BACT</name>
<keyword evidence="8 14" id="KW-0560">Oxidoreductase</keyword>
<dbReference type="InterPro" id="IPR027394">
    <property type="entry name" value="Cytochrome-c3_hydrogenase_C"/>
</dbReference>
<dbReference type="GO" id="GO:0051538">
    <property type="term" value="F:3 iron, 4 sulfur cluster binding"/>
    <property type="evidence" value="ECO:0007669"/>
    <property type="project" value="UniProtKB-KW"/>
</dbReference>
<comment type="cofactor">
    <cofactor evidence="1">
        <name>[4Fe-4S] cluster</name>
        <dbReference type="ChEBI" id="CHEBI:49883"/>
    </cofactor>
</comment>
<dbReference type="NCBIfam" id="TIGR00391">
    <property type="entry name" value="hydA"/>
    <property type="match status" value="1"/>
</dbReference>
<dbReference type="OrthoDB" id="9766729at2"/>
<comment type="caution">
    <text evidence="14">The sequence shown here is derived from an EMBL/GenBank/DDBJ whole genome shotgun (WGS) entry which is preliminary data.</text>
</comment>
<keyword evidence="10 11" id="KW-0411">Iron-sulfur</keyword>
<dbReference type="InterPro" id="IPR006311">
    <property type="entry name" value="TAT_signal"/>
</dbReference>
<evidence type="ECO:0000256" key="2">
    <source>
        <dbReference type="ARBA" id="ARBA00004196"/>
    </source>
</evidence>
<comment type="subcellular location">
    <subcellularLocation>
        <location evidence="2">Cell envelope</location>
    </subcellularLocation>
</comment>
<feature type="binding site" evidence="11">
    <location>
        <position position="108"/>
    </location>
    <ligand>
        <name>[4Fe-4S] cluster</name>
        <dbReference type="ChEBI" id="CHEBI:49883"/>
        <label>1</label>
    </ligand>
</feature>
<dbReference type="GO" id="GO:0033748">
    <property type="term" value="F:hydrogenase (acceptor) activity"/>
    <property type="evidence" value="ECO:0007669"/>
    <property type="project" value="UniProtKB-EC"/>
</dbReference>
<feature type="domain" description="Cytochrome-c3 hydrogenase C-terminal" evidence="13">
    <location>
        <begin position="273"/>
        <end position="347"/>
    </location>
</feature>
<feature type="binding site" evidence="11">
    <location>
        <position position="278"/>
    </location>
    <ligand>
        <name>[4Fe-4S] cluster</name>
        <dbReference type="ChEBI" id="CHEBI:49883"/>
        <label>2</label>
    </ligand>
</feature>
<dbReference type="GO" id="GO:0009055">
    <property type="term" value="F:electron transfer activity"/>
    <property type="evidence" value="ECO:0007669"/>
    <property type="project" value="TreeGrafter"/>
</dbReference>
<evidence type="ECO:0000256" key="7">
    <source>
        <dbReference type="ARBA" id="ARBA00022729"/>
    </source>
</evidence>
<keyword evidence="11" id="KW-0003">3Fe-4S</keyword>
<feature type="binding site" evidence="11">
    <location>
        <position position="281"/>
    </location>
    <ligand>
        <name>[4Fe-4S] cluster</name>
        <dbReference type="ChEBI" id="CHEBI:49883"/>
        <label>2</label>
    </ligand>
</feature>
<dbReference type="Proteomes" id="UP000315010">
    <property type="component" value="Unassembled WGS sequence"/>
</dbReference>
<dbReference type="PROSITE" id="PS51318">
    <property type="entry name" value="TAT"/>
    <property type="match status" value="1"/>
</dbReference>
<evidence type="ECO:0000259" key="12">
    <source>
        <dbReference type="Pfam" id="PF01058"/>
    </source>
</evidence>
<keyword evidence="5 11" id="KW-0004">4Fe-4S</keyword>
<dbReference type="InterPro" id="IPR001821">
    <property type="entry name" value="NiFe_hydrogenase_ssu"/>
</dbReference>
<evidence type="ECO:0000256" key="8">
    <source>
        <dbReference type="ARBA" id="ARBA00023002"/>
    </source>
</evidence>
<dbReference type="GO" id="GO:0016020">
    <property type="term" value="C:membrane"/>
    <property type="evidence" value="ECO:0007669"/>
    <property type="project" value="TreeGrafter"/>
</dbReference>
<dbReference type="InterPro" id="IPR037148">
    <property type="entry name" value="NiFe-Hase_small_C_sf"/>
</dbReference>
<feature type="domain" description="NADH:ubiquinone oxidoreductase-like 20kDa subunit" evidence="12">
    <location>
        <begin position="108"/>
        <end position="255"/>
    </location>
</feature>
<dbReference type="Gene3D" id="4.10.480.10">
    <property type="entry name" value="Cytochrome-c3 hydrogenase, C-terminal domain"/>
    <property type="match status" value="1"/>
</dbReference>
<accession>A0A5C5ZBE9</accession>
<dbReference type="GO" id="GO:0030313">
    <property type="term" value="C:cell envelope"/>
    <property type="evidence" value="ECO:0007669"/>
    <property type="project" value="UniProtKB-SubCell"/>
</dbReference>
<dbReference type="Pfam" id="PF14720">
    <property type="entry name" value="NiFe_hyd_SSU_C"/>
    <property type="match status" value="1"/>
</dbReference>
<keyword evidence="6 11" id="KW-0479">Metal-binding</keyword>
<feature type="binding site" evidence="11">
    <location>
        <position position="241"/>
    </location>
    <ligand>
        <name>[4Fe-4S] cluster</name>
        <dbReference type="ChEBI" id="CHEBI:49883"/>
        <label>1</label>
    </ligand>
</feature>
<evidence type="ECO:0000256" key="3">
    <source>
        <dbReference type="ARBA" id="ARBA00006605"/>
    </source>
</evidence>
<feature type="binding site" evidence="11">
    <location>
        <position position="307"/>
    </location>
    <ligand>
        <name>[4Fe-4S] cluster</name>
        <dbReference type="ChEBI" id="CHEBI:49883"/>
        <label>2</label>
    </ligand>
</feature>
<evidence type="ECO:0000256" key="1">
    <source>
        <dbReference type="ARBA" id="ARBA00001966"/>
    </source>
</evidence>
<organism evidence="14 15">
    <name type="scientific">Novipirellula herctigrandis</name>
    <dbReference type="NCBI Taxonomy" id="2527986"/>
    <lineage>
        <taxon>Bacteria</taxon>
        <taxon>Pseudomonadati</taxon>
        <taxon>Planctomycetota</taxon>
        <taxon>Planctomycetia</taxon>
        <taxon>Pirellulales</taxon>
        <taxon>Pirellulaceae</taxon>
        <taxon>Novipirellula</taxon>
    </lineage>
</organism>
<evidence type="ECO:0000256" key="10">
    <source>
        <dbReference type="ARBA" id="ARBA00023014"/>
    </source>
</evidence>
<dbReference type="GO" id="GO:0051539">
    <property type="term" value="F:4 iron, 4 sulfur cluster binding"/>
    <property type="evidence" value="ECO:0007669"/>
    <property type="project" value="UniProtKB-KW"/>
</dbReference>
<evidence type="ECO:0000259" key="13">
    <source>
        <dbReference type="Pfam" id="PF14720"/>
    </source>
</evidence>
<proteinExistence type="inferred from homology"/>
<dbReference type="GO" id="GO:0044569">
    <property type="term" value="C:[Ni-Fe] hydrogenase complex"/>
    <property type="evidence" value="ECO:0007669"/>
    <property type="project" value="TreeGrafter"/>
</dbReference>
<evidence type="ECO:0000313" key="15">
    <source>
        <dbReference type="Proteomes" id="UP000315010"/>
    </source>
</evidence>
<dbReference type="Gene3D" id="3.40.50.700">
    <property type="entry name" value="NADH:ubiquinone oxidoreductase-like, 20kDa subunit"/>
    <property type="match status" value="1"/>
</dbReference>
<dbReference type="Pfam" id="PF01058">
    <property type="entry name" value="Oxidored_q6"/>
    <property type="match status" value="1"/>
</dbReference>
<dbReference type="GO" id="GO:0009061">
    <property type="term" value="P:anaerobic respiration"/>
    <property type="evidence" value="ECO:0007669"/>
    <property type="project" value="TreeGrafter"/>
</dbReference>
<feature type="binding site" evidence="11">
    <location>
        <position position="335"/>
    </location>
    <ligand>
        <name>[3Fe-4S] cluster</name>
        <dbReference type="ChEBI" id="CHEBI:21137"/>
    </ligand>
</feature>
<evidence type="ECO:0000256" key="11">
    <source>
        <dbReference type="PIRSR" id="PIRSR000310-1"/>
    </source>
</evidence>
<gene>
    <name evidence="14" type="ORF">CA13_56670</name>
</gene>
<keyword evidence="9 11" id="KW-0408">Iron</keyword>
<reference evidence="14 15" key="1">
    <citation type="submission" date="2019-02" db="EMBL/GenBank/DDBJ databases">
        <title>Deep-cultivation of Planctomycetes and their phenomic and genomic characterization uncovers novel biology.</title>
        <authorList>
            <person name="Wiegand S."/>
            <person name="Jogler M."/>
            <person name="Boedeker C."/>
            <person name="Pinto D."/>
            <person name="Vollmers J."/>
            <person name="Rivas-Marin E."/>
            <person name="Kohn T."/>
            <person name="Peeters S.H."/>
            <person name="Heuer A."/>
            <person name="Rast P."/>
            <person name="Oberbeckmann S."/>
            <person name="Bunk B."/>
            <person name="Jeske O."/>
            <person name="Meyerdierks A."/>
            <person name="Storesund J.E."/>
            <person name="Kallscheuer N."/>
            <person name="Luecker S."/>
            <person name="Lage O.M."/>
            <person name="Pohl T."/>
            <person name="Merkel B.J."/>
            <person name="Hornburger P."/>
            <person name="Mueller R.-W."/>
            <person name="Bruemmer F."/>
            <person name="Labrenz M."/>
            <person name="Spormann A.M."/>
            <person name="Op Den Camp H."/>
            <person name="Overmann J."/>
            <person name="Amann R."/>
            <person name="Jetten M.S.M."/>
            <person name="Mascher T."/>
            <person name="Medema M.H."/>
            <person name="Devos D.P."/>
            <person name="Kaster A.-K."/>
            <person name="Ovreas L."/>
            <person name="Rohde M."/>
            <person name="Galperin M.Y."/>
            <person name="Jogler C."/>
        </authorList>
    </citation>
    <scope>NUCLEOTIDE SEQUENCE [LARGE SCALE GENOMIC DNA]</scope>
    <source>
        <strain evidence="14 15">CA13</strain>
    </source>
</reference>
<evidence type="ECO:0000256" key="6">
    <source>
        <dbReference type="ARBA" id="ARBA00022723"/>
    </source>
</evidence>
<dbReference type="PIRSF" id="PIRSF000310">
    <property type="entry name" value="NiFe_hyd_ssu"/>
    <property type="match status" value="1"/>
</dbReference>
<dbReference type="PANTHER" id="PTHR30013:SF5">
    <property type="entry name" value="HYDROGENASE SMALL SUBUNIT"/>
    <property type="match status" value="1"/>
</dbReference>
<evidence type="ECO:0000256" key="9">
    <source>
        <dbReference type="ARBA" id="ARBA00023004"/>
    </source>
</evidence>
<dbReference type="GO" id="GO:0009375">
    <property type="term" value="C:ferredoxin hydrogenase complex"/>
    <property type="evidence" value="ECO:0007669"/>
    <property type="project" value="InterPro"/>
</dbReference>
<dbReference type="EMBL" id="SJPJ01000001">
    <property type="protein sequence ID" value="TWT84191.1"/>
    <property type="molecule type" value="Genomic_DNA"/>
</dbReference>
<dbReference type="GO" id="GO:0008901">
    <property type="term" value="F:ferredoxin hydrogenase activity"/>
    <property type="evidence" value="ECO:0007669"/>
    <property type="project" value="InterPro"/>
</dbReference>
<feature type="binding site" evidence="11">
    <location>
        <position position="301"/>
    </location>
    <ligand>
        <name>[4Fe-4S] cluster</name>
        <dbReference type="ChEBI" id="CHEBI:49883"/>
        <label>2</label>
    </ligand>
</feature>
<keyword evidence="7" id="KW-0732">Signal</keyword>
<dbReference type="PRINTS" id="PR00614">
    <property type="entry name" value="NIHGNASESMLL"/>
</dbReference>
<keyword evidence="15" id="KW-1185">Reference proteome</keyword>
<sequence>MHKKCVWREIAKKTSSTRFCVLVLIGTHFEVLFNNSIWGRSSSQRSSIFTKGHLVLQKNISRRDFTKLATALAGSLGLGAAAAPRTATALEKLAAGKPNVLWLQALSCSGCTVSALNSYQPDAIDLITEYMSLLFHSTISSATGSLASSVISETIDQGDFLLVVEGSIPLGMPEACMSGGRPISELIAKAAGRAKAVVAVGTCSSFGGIPAAENNPTGAVSVRDFLDSESIGKPLINLPGCPCHPDWLVGTLVHVTEFGMPSLDDDLRPTMFYSKVVHDQCPRFADYERGNFAESFSDSGCLFKLGCVGARTFSDCIHRRWNGGVNSCIDSGAPCIGCAGKDFAKKADFPLYRIGQEDALVTELAQR</sequence>
<comment type="similarity">
    <text evidence="3">Belongs to the [NiFe]/[NiFeSe] hydrogenase small subunit family.</text>
</comment>
<dbReference type="InterPro" id="IPR037024">
    <property type="entry name" value="NiFe_Hase_small_N_sf"/>
</dbReference>
<feature type="binding site" evidence="11">
    <location>
        <position position="111"/>
    </location>
    <ligand>
        <name>[4Fe-4S] cluster</name>
        <dbReference type="ChEBI" id="CHEBI:49883"/>
        <label>1</label>
    </ligand>
</feature>
<dbReference type="EC" id="1.12.99.6" evidence="14"/>
<dbReference type="AlphaFoldDB" id="A0A5C5ZBE9"/>